<dbReference type="InterPro" id="IPR016039">
    <property type="entry name" value="Thiolase-like"/>
</dbReference>
<proteinExistence type="inferred from homology"/>
<dbReference type="GO" id="GO:0005829">
    <property type="term" value="C:cytosol"/>
    <property type="evidence" value="ECO:0007669"/>
    <property type="project" value="TreeGrafter"/>
</dbReference>
<gene>
    <name evidence="8" type="ORF">CAZ10_00520</name>
    <name evidence="6" type="ORF">GNQ48_12195</name>
    <name evidence="7" type="ORF">GUL26_22450</name>
</gene>
<evidence type="ECO:0000313" key="10">
    <source>
        <dbReference type="Proteomes" id="UP000433532"/>
    </source>
</evidence>
<dbReference type="EMBL" id="NFFZ01000001">
    <property type="protein sequence ID" value="OTI65795.1"/>
    <property type="molecule type" value="Genomic_DNA"/>
</dbReference>
<dbReference type="InterPro" id="IPR014030">
    <property type="entry name" value="Ketoacyl_synth_N"/>
</dbReference>
<dbReference type="PROSITE" id="PS52004">
    <property type="entry name" value="KS3_2"/>
    <property type="match status" value="1"/>
</dbReference>
<feature type="domain" description="Ketosynthase family 3 (KS3)" evidence="5">
    <location>
        <begin position="78"/>
        <end position="546"/>
    </location>
</feature>
<evidence type="ECO:0000313" key="7">
    <source>
        <dbReference type="EMBL" id="MZZ15017.1"/>
    </source>
</evidence>
<dbReference type="SUPFAM" id="SSF53901">
    <property type="entry name" value="Thiolase-like"/>
    <property type="match status" value="2"/>
</dbReference>
<evidence type="ECO:0000256" key="3">
    <source>
        <dbReference type="ARBA" id="ARBA00022679"/>
    </source>
</evidence>
<dbReference type="Proteomes" id="UP000433532">
    <property type="component" value="Unassembled WGS sequence"/>
</dbReference>
<comment type="pathway">
    <text evidence="1">Lipid metabolism; fatty acid biosynthesis.</text>
</comment>
<dbReference type="Proteomes" id="UP000644192">
    <property type="component" value="Unassembled WGS sequence"/>
</dbReference>
<comment type="similarity">
    <text evidence="2 4">Belongs to the thiolase-like superfamily. Beta-ketoacyl-ACP synthases family.</text>
</comment>
<dbReference type="InterPro" id="IPR047224">
    <property type="entry name" value="FAS_alpha_su_C"/>
</dbReference>
<dbReference type="GO" id="GO:0006633">
    <property type="term" value="P:fatty acid biosynthetic process"/>
    <property type="evidence" value="ECO:0007669"/>
    <property type="project" value="TreeGrafter"/>
</dbReference>
<dbReference type="InterPro" id="IPR000794">
    <property type="entry name" value="Beta-ketoacyl_synthase"/>
</dbReference>
<evidence type="ECO:0000313" key="9">
    <source>
        <dbReference type="Proteomes" id="UP000194857"/>
    </source>
</evidence>
<evidence type="ECO:0000256" key="1">
    <source>
        <dbReference type="ARBA" id="ARBA00005194"/>
    </source>
</evidence>
<dbReference type="AlphaFoldDB" id="A0A0C6EST4"/>
<dbReference type="EMBL" id="WOAD01000008">
    <property type="protein sequence ID" value="MUI35771.1"/>
    <property type="molecule type" value="Genomic_DNA"/>
</dbReference>
<dbReference type="CDD" id="cd00828">
    <property type="entry name" value="elong_cond_enzymes"/>
    <property type="match status" value="1"/>
</dbReference>
<dbReference type="InterPro" id="IPR020841">
    <property type="entry name" value="PKS_Beta-ketoAc_synthase_dom"/>
</dbReference>
<dbReference type="SMART" id="SM00825">
    <property type="entry name" value="PKS_KS"/>
    <property type="match status" value="1"/>
</dbReference>
<reference evidence="6 10" key="2">
    <citation type="submission" date="2019-11" db="EMBL/GenBank/DDBJ databases">
        <title>Genomes of ocular Pseudomonas aeruginosa isolates.</title>
        <authorList>
            <person name="Khan M."/>
            <person name="Rice S.A."/>
            <person name="Willcox M.D.P."/>
            <person name="Stapleton F."/>
        </authorList>
    </citation>
    <scope>NUCLEOTIDE SEQUENCE [LARGE SCALE GENOMIC DNA]</scope>
    <source>
        <strain evidence="6 10">PA221</strain>
    </source>
</reference>
<accession>A0A1S1C245</accession>
<evidence type="ECO:0000313" key="6">
    <source>
        <dbReference type="EMBL" id="MUI35771.1"/>
    </source>
</evidence>
<dbReference type="Gene3D" id="3.40.47.10">
    <property type="match status" value="1"/>
</dbReference>
<dbReference type="PANTHER" id="PTHR11712">
    <property type="entry name" value="POLYKETIDE SYNTHASE-RELATED"/>
    <property type="match status" value="1"/>
</dbReference>
<accession>A0A0C6EST4</accession>
<protein>
    <submittedName>
        <fullName evidence="8">Beta-ketoacyl synthase</fullName>
    </submittedName>
</protein>
<dbReference type="InterPro" id="IPR014031">
    <property type="entry name" value="Ketoacyl_synth_C"/>
</dbReference>
<dbReference type="GO" id="GO:0004315">
    <property type="term" value="F:3-oxoacyl-[acyl-carrier-protein] synthase activity"/>
    <property type="evidence" value="ECO:0007669"/>
    <property type="project" value="TreeGrafter"/>
</dbReference>
<reference evidence="7" key="3">
    <citation type="submission" date="2020-01" db="EMBL/GenBank/DDBJ databases">
        <title>Bacteria Cultured from War Wounds Associated with the Conflict in Eastern Ukraine.</title>
        <authorList>
            <person name="Snesrud E."/>
            <person name="Galac M.R."/>
            <person name="Mc Gann P."/>
            <person name="Valentine K."/>
            <person name="Viacheslav K."/>
        </authorList>
    </citation>
    <scope>NUCLEOTIDE SEQUENCE</scope>
    <source>
        <strain evidence="7">VNMU148</strain>
    </source>
</reference>
<dbReference type="RefSeq" id="WP_003114068.1">
    <property type="nucleotide sequence ID" value="NZ_AP014651.1"/>
</dbReference>
<dbReference type="PANTHER" id="PTHR11712:SF336">
    <property type="entry name" value="3-OXOACYL-[ACYL-CARRIER-PROTEIN] SYNTHASE, MITOCHONDRIAL"/>
    <property type="match status" value="1"/>
</dbReference>
<evidence type="ECO:0000256" key="2">
    <source>
        <dbReference type="ARBA" id="ARBA00008467"/>
    </source>
</evidence>
<evidence type="ECO:0000256" key="4">
    <source>
        <dbReference type="RuleBase" id="RU003694"/>
    </source>
</evidence>
<reference evidence="8 9" key="1">
    <citation type="submission" date="2017-05" db="EMBL/GenBank/DDBJ databases">
        <authorList>
            <person name="Song R."/>
            <person name="Chenine A.L."/>
            <person name="Ruprecht R.M."/>
        </authorList>
    </citation>
    <scope>NUCLEOTIDE SEQUENCE [LARGE SCALE GENOMIC DNA]</scope>
    <source>
        <strain evidence="8 9">S567_C10_BS</strain>
    </source>
</reference>
<evidence type="ECO:0000313" key="8">
    <source>
        <dbReference type="EMBL" id="OTI65795.1"/>
    </source>
</evidence>
<name>A0A0C6EST4_PSEAI</name>
<dbReference type="Pfam" id="PF02801">
    <property type="entry name" value="Ketoacyl-synt_C"/>
    <property type="match status" value="1"/>
</dbReference>
<organism evidence="8 9">
    <name type="scientific">Pseudomonas aeruginosa</name>
    <dbReference type="NCBI Taxonomy" id="287"/>
    <lineage>
        <taxon>Bacteria</taxon>
        <taxon>Pseudomonadati</taxon>
        <taxon>Pseudomonadota</taxon>
        <taxon>Gammaproteobacteria</taxon>
        <taxon>Pseudomonadales</taxon>
        <taxon>Pseudomonadaceae</taxon>
        <taxon>Pseudomonas</taxon>
    </lineage>
</organism>
<sequence>MSRLPVIVGFGGYNAAGRSSFHHGFRRMVIESMDPQARQETLAGLAVMMKLVKAEGGRYLAEDGTPLSPEDIERRYAERIFASTLVRRIEPQYLDPDAVHWHKVLELSPAEGQALTFKASPKQLPEPLPANWSIAPAEDGEVLVSIHERCEFKVDSYRALTVKSAGQLPTGFEPGELYNSRFHPRGLQMSVVAATDAIRSTGIDWKTIVDNVQPDEIAVFSGSIMSQLDDNGFGGLMQSRLKGHRVSAKQLPLGFNSMPTDFINAYVLGSVGMTGSITGACATFLYNLQKGIDVITSGQARVVIVGNSEAPILPECIEGYSAMGALATEEGLRLIEGRDDVDFRRASRPFGENCGFTLAESSQYVVLMDDELALRLGADIHGAVTDVFINADGFKKSISAPGPGNYLTVAKAVASAVQIVGLDTVRHASFVHAHGSSTPANRVTESEILDRVASAFGIDGWPVTAVKAYVGHSLATASADQLISALGTFKYGILPGIKTIDKVADDVHQQRLSISNRDMRQDKPLEVCFINSKGFGGNNASGVVLSPRIAEKMLRKRHGQAAFAAYVEKREQTRAAARAYDQRALQGDLEIIYNFGQDLIDEHAIEVSAEQVTVPGFSQPLVYKKDARFSDMLD</sequence>
<dbReference type="SMR" id="A0A0C6EST4"/>
<keyword evidence="3 4" id="KW-0808">Transferase</keyword>
<dbReference type="Pfam" id="PF00109">
    <property type="entry name" value="ketoacyl-synt"/>
    <property type="match status" value="1"/>
</dbReference>
<comment type="caution">
    <text evidence="8">The sequence shown here is derived from an EMBL/GenBank/DDBJ whole genome shotgun (WGS) entry which is preliminary data.</text>
</comment>
<dbReference type="Proteomes" id="UP000194857">
    <property type="component" value="Unassembled WGS sequence"/>
</dbReference>
<evidence type="ECO:0000259" key="5">
    <source>
        <dbReference type="PROSITE" id="PS52004"/>
    </source>
</evidence>
<dbReference type="EMBL" id="WXZT01000015">
    <property type="protein sequence ID" value="MZZ15017.1"/>
    <property type="molecule type" value="Genomic_DNA"/>
</dbReference>